<comment type="subcellular location">
    <subcellularLocation>
        <location evidence="1">Cell membrane</location>
        <topology evidence="1">Multi-pass membrane protein</topology>
    </subcellularLocation>
</comment>
<feature type="transmembrane region" description="Helical" evidence="6">
    <location>
        <begin position="72"/>
        <end position="92"/>
    </location>
</feature>
<sequence>MLWISLILFALALLLNRSSKKSKLDQYFQVDHQGAESVSAINIRSLSQKHKLQKLRESISPTLMILGPRSTLYIALYTIGAVTASWYVLVVFLHQKNPLLISAAVAVFLVIGYRFLLSRRRSEFENSFPDALNILMSAVTAGDSLMQAIGYVGDTMDNAIGREFKLMADRLKMGETPEVVLMRSCKNYPYPEFLFFTITLRANISRGGQLKGVLARLIRVLVDSRTLEKKKMAMTSEARISAKIVAAIPVAFTVLLNYINPGNVDFVLYDPDGRVILYYVLISEMIGLTIIWLLVRGVRA</sequence>
<evidence type="ECO:0000256" key="1">
    <source>
        <dbReference type="ARBA" id="ARBA00004651"/>
    </source>
</evidence>
<protein>
    <submittedName>
        <fullName evidence="8">Type II secretion system F family protein</fullName>
    </submittedName>
</protein>
<dbReference type="KEGG" id="vck:PG915_07975"/>
<dbReference type="AlphaFoldDB" id="A0AAU8BEY4"/>
<evidence type="ECO:0000313" key="8">
    <source>
        <dbReference type="EMBL" id="XCD14556.1"/>
    </source>
</evidence>
<dbReference type="PANTHER" id="PTHR35007:SF2">
    <property type="entry name" value="PILUS ASSEMBLE PROTEIN"/>
    <property type="match status" value="1"/>
</dbReference>
<dbReference type="GO" id="GO:0005886">
    <property type="term" value="C:plasma membrane"/>
    <property type="evidence" value="ECO:0007669"/>
    <property type="project" value="UniProtKB-SubCell"/>
</dbReference>
<evidence type="ECO:0000259" key="7">
    <source>
        <dbReference type="Pfam" id="PF00482"/>
    </source>
</evidence>
<keyword evidence="3 6" id="KW-0812">Transmembrane</keyword>
<evidence type="ECO:0000256" key="4">
    <source>
        <dbReference type="ARBA" id="ARBA00022989"/>
    </source>
</evidence>
<proteinExistence type="predicted"/>
<dbReference type="InterPro" id="IPR018076">
    <property type="entry name" value="T2SS_GspF_dom"/>
</dbReference>
<feature type="domain" description="Type II secretion system protein GspF" evidence="7">
    <location>
        <begin position="132"/>
        <end position="255"/>
    </location>
</feature>
<accession>A0AAU8BEY4</accession>
<evidence type="ECO:0000256" key="3">
    <source>
        <dbReference type="ARBA" id="ARBA00022692"/>
    </source>
</evidence>
<evidence type="ECO:0000256" key="6">
    <source>
        <dbReference type="SAM" id="Phobius"/>
    </source>
</evidence>
<dbReference type="Pfam" id="PF00482">
    <property type="entry name" value="T2SSF"/>
    <property type="match status" value="1"/>
</dbReference>
<reference evidence="8" key="1">
    <citation type="submission" date="2023-01" db="EMBL/GenBank/DDBJ databases">
        <title>Vibrio sp. CB1-14 genome sequencing.</title>
        <authorList>
            <person name="Otstavnykh N."/>
            <person name="Isaeva M."/>
            <person name="Meleshko D."/>
        </authorList>
    </citation>
    <scope>NUCLEOTIDE SEQUENCE</scope>
    <source>
        <strain evidence="8">CB1-14</strain>
    </source>
</reference>
<gene>
    <name evidence="8" type="ORF">PG915_07975</name>
</gene>
<name>A0AAU8BEY4_9VIBR</name>
<organism evidence="8">
    <name type="scientific">Vibrio chaetopteri</name>
    <dbReference type="NCBI Taxonomy" id="3016528"/>
    <lineage>
        <taxon>Bacteria</taxon>
        <taxon>Pseudomonadati</taxon>
        <taxon>Pseudomonadota</taxon>
        <taxon>Gammaproteobacteria</taxon>
        <taxon>Vibrionales</taxon>
        <taxon>Vibrionaceae</taxon>
        <taxon>Vibrio</taxon>
    </lineage>
</organism>
<evidence type="ECO:0000256" key="2">
    <source>
        <dbReference type="ARBA" id="ARBA00022475"/>
    </source>
</evidence>
<keyword evidence="2" id="KW-1003">Cell membrane</keyword>
<dbReference type="EMBL" id="CP115920">
    <property type="protein sequence ID" value="XCD14556.1"/>
    <property type="molecule type" value="Genomic_DNA"/>
</dbReference>
<feature type="transmembrane region" description="Helical" evidence="6">
    <location>
        <begin position="99"/>
        <end position="116"/>
    </location>
</feature>
<feature type="transmembrane region" description="Helical" evidence="6">
    <location>
        <begin position="240"/>
        <end position="259"/>
    </location>
</feature>
<keyword evidence="4 6" id="KW-1133">Transmembrane helix</keyword>
<dbReference type="RefSeq" id="WP_353496044.1">
    <property type="nucleotide sequence ID" value="NZ_CP115920.1"/>
</dbReference>
<keyword evidence="5 6" id="KW-0472">Membrane</keyword>
<evidence type="ECO:0000256" key="5">
    <source>
        <dbReference type="ARBA" id="ARBA00023136"/>
    </source>
</evidence>
<feature type="transmembrane region" description="Helical" evidence="6">
    <location>
        <begin position="275"/>
        <end position="295"/>
    </location>
</feature>
<dbReference type="PANTHER" id="PTHR35007">
    <property type="entry name" value="INTEGRAL MEMBRANE PROTEIN-RELATED"/>
    <property type="match status" value="1"/>
</dbReference>